<protein>
    <submittedName>
        <fullName evidence="1">Uncharacterized protein</fullName>
    </submittedName>
</protein>
<gene>
    <name evidence="1" type="ORF">FHR70_000677</name>
</gene>
<name>A0A7W4VIB0_9HYPH</name>
<evidence type="ECO:0000313" key="1">
    <source>
        <dbReference type="EMBL" id="MBB3017637.1"/>
    </source>
</evidence>
<proteinExistence type="predicted"/>
<reference evidence="1 2" key="1">
    <citation type="submission" date="2020-08" db="EMBL/GenBank/DDBJ databases">
        <title>The Agave Microbiome: Exploring the role of microbial communities in plant adaptations to desert environments.</title>
        <authorList>
            <person name="Partida-Martinez L.P."/>
        </authorList>
    </citation>
    <scope>NUCLEOTIDE SEQUENCE [LARGE SCALE GENOMIC DNA]</scope>
    <source>
        <strain evidence="1 2">AT3.9</strain>
    </source>
</reference>
<dbReference type="AlphaFoldDB" id="A0A7W4VIB0"/>
<keyword evidence="2" id="KW-1185">Reference proteome</keyword>
<sequence>MVEYFTLEELPDRPMFRCERRNATLQVSACAGMWSEANGKAAPERLDRCKNCPLGAKHAGVGEISLSPLRGMSICARCHQGTTRLIRKHLCVSCYNREREFNLGRNAKGSAPVKHPPLHNIEIRYQAGEVLQRLAMPVVSSEELVVAALRDTSKQVTFAFSGKRPEMPQGELFV</sequence>
<dbReference type="EMBL" id="JACHWB010000001">
    <property type="protein sequence ID" value="MBB3017637.1"/>
    <property type="molecule type" value="Genomic_DNA"/>
</dbReference>
<dbReference type="RefSeq" id="WP_183447109.1">
    <property type="nucleotide sequence ID" value="NZ_JACHWB010000001.1"/>
</dbReference>
<comment type="caution">
    <text evidence="1">The sequence shown here is derived from an EMBL/GenBank/DDBJ whole genome shotgun (WGS) entry which is preliminary data.</text>
</comment>
<organism evidence="1 2">
    <name type="scientific">Microvirga lupini</name>
    <dbReference type="NCBI Taxonomy" id="420324"/>
    <lineage>
        <taxon>Bacteria</taxon>
        <taxon>Pseudomonadati</taxon>
        <taxon>Pseudomonadota</taxon>
        <taxon>Alphaproteobacteria</taxon>
        <taxon>Hyphomicrobiales</taxon>
        <taxon>Methylobacteriaceae</taxon>
        <taxon>Microvirga</taxon>
    </lineage>
</organism>
<accession>A0A7W4VIB0</accession>
<evidence type="ECO:0000313" key="2">
    <source>
        <dbReference type="Proteomes" id="UP000532010"/>
    </source>
</evidence>
<dbReference type="Proteomes" id="UP000532010">
    <property type="component" value="Unassembled WGS sequence"/>
</dbReference>